<sequence>MNQAGHEDTQPHTPRVVKETGPWPFITRKVFELSNQSRSIWTAREHRKGLSSRTADNATPTAARWHCLWMPRELNWWIGTVFAVGSLLFVVGSAVSLVPAAASDLDVTAQQINAIFFAGSIPFTVAAYLQLFQAANAGTFRPDGVADSGNWILLGWRPKEAGWLSCALQFAGTLLFNVNTYDAMHPAPDWLRQDLAIWVPDFVGSILFLASGYLAFIEAGHTHWSWQPANLAWWVTFVNLLGCVGFMVSALFAVALPGPPDVTATTIATAFTLQGAVCFLIGACLLLPEASGAGST</sequence>
<dbReference type="RefSeq" id="WP_145372340.1">
    <property type="nucleotide sequence ID" value="NZ_CP036275.1"/>
</dbReference>
<accession>A0A517ZF58</accession>
<keyword evidence="1" id="KW-0472">Membrane</keyword>
<dbReference type="Proteomes" id="UP000320496">
    <property type="component" value="Chromosome"/>
</dbReference>
<protein>
    <recommendedName>
        <fullName evidence="4">YrhK domain-containing protein</fullName>
    </recommendedName>
</protein>
<evidence type="ECO:0000256" key="1">
    <source>
        <dbReference type="SAM" id="Phobius"/>
    </source>
</evidence>
<feature type="transmembrane region" description="Helical" evidence="1">
    <location>
        <begin position="231"/>
        <end position="256"/>
    </location>
</feature>
<evidence type="ECO:0000313" key="3">
    <source>
        <dbReference type="Proteomes" id="UP000320496"/>
    </source>
</evidence>
<dbReference type="EMBL" id="CP036275">
    <property type="protein sequence ID" value="QDU41125.1"/>
    <property type="molecule type" value="Genomic_DNA"/>
</dbReference>
<organism evidence="2 3">
    <name type="scientific">Maioricimonas rarisocia</name>
    <dbReference type="NCBI Taxonomy" id="2528026"/>
    <lineage>
        <taxon>Bacteria</taxon>
        <taxon>Pseudomonadati</taxon>
        <taxon>Planctomycetota</taxon>
        <taxon>Planctomycetia</taxon>
        <taxon>Planctomycetales</taxon>
        <taxon>Planctomycetaceae</taxon>
        <taxon>Maioricimonas</taxon>
    </lineage>
</organism>
<evidence type="ECO:0000313" key="2">
    <source>
        <dbReference type="EMBL" id="QDU41125.1"/>
    </source>
</evidence>
<feature type="transmembrane region" description="Helical" evidence="1">
    <location>
        <begin position="114"/>
        <end position="132"/>
    </location>
</feature>
<dbReference type="KEGG" id="mri:Mal4_54900"/>
<name>A0A517ZF58_9PLAN</name>
<feature type="transmembrane region" description="Helical" evidence="1">
    <location>
        <begin position="74"/>
        <end position="102"/>
    </location>
</feature>
<evidence type="ECO:0008006" key="4">
    <source>
        <dbReference type="Google" id="ProtNLM"/>
    </source>
</evidence>
<dbReference type="AlphaFoldDB" id="A0A517ZF58"/>
<dbReference type="OrthoDB" id="244933at2"/>
<feature type="transmembrane region" description="Helical" evidence="1">
    <location>
        <begin position="262"/>
        <end position="287"/>
    </location>
</feature>
<keyword evidence="1" id="KW-1133">Transmembrane helix</keyword>
<reference evidence="2 3" key="1">
    <citation type="submission" date="2019-02" db="EMBL/GenBank/DDBJ databases">
        <title>Deep-cultivation of Planctomycetes and their phenomic and genomic characterization uncovers novel biology.</title>
        <authorList>
            <person name="Wiegand S."/>
            <person name="Jogler M."/>
            <person name="Boedeker C."/>
            <person name="Pinto D."/>
            <person name="Vollmers J."/>
            <person name="Rivas-Marin E."/>
            <person name="Kohn T."/>
            <person name="Peeters S.H."/>
            <person name="Heuer A."/>
            <person name="Rast P."/>
            <person name="Oberbeckmann S."/>
            <person name="Bunk B."/>
            <person name="Jeske O."/>
            <person name="Meyerdierks A."/>
            <person name="Storesund J.E."/>
            <person name="Kallscheuer N."/>
            <person name="Luecker S."/>
            <person name="Lage O.M."/>
            <person name="Pohl T."/>
            <person name="Merkel B.J."/>
            <person name="Hornburger P."/>
            <person name="Mueller R.-W."/>
            <person name="Bruemmer F."/>
            <person name="Labrenz M."/>
            <person name="Spormann A.M."/>
            <person name="Op den Camp H."/>
            <person name="Overmann J."/>
            <person name="Amann R."/>
            <person name="Jetten M.S.M."/>
            <person name="Mascher T."/>
            <person name="Medema M.H."/>
            <person name="Devos D.P."/>
            <person name="Kaster A.-K."/>
            <person name="Ovreas L."/>
            <person name="Rohde M."/>
            <person name="Galperin M.Y."/>
            <person name="Jogler C."/>
        </authorList>
    </citation>
    <scope>NUCLEOTIDE SEQUENCE [LARGE SCALE GENOMIC DNA]</scope>
    <source>
        <strain evidence="2 3">Mal4</strain>
    </source>
</reference>
<keyword evidence="3" id="KW-1185">Reference proteome</keyword>
<keyword evidence="1" id="KW-0812">Transmembrane</keyword>
<proteinExistence type="predicted"/>
<gene>
    <name evidence="2" type="ORF">Mal4_54900</name>
</gene>
<feature type="transmembrane region" description="Helical" evidence="1">
    <location>
        <begin position="198"/>
        <end position="219"/>
    </location>
</feature>